<name>A0ABX8UTF5_9BURK</name>
<dbReference type="InterPro" id="IPR000873">
    <property type="entry name" value="AMP-dep_synth/lig_dom"/>
</dbReference>
<dbReference type="Pfam" id="PF13193">
    <property type="entry name" value="AMP-binding_C"/>
    <property type="match status" value="1"/>
</dbReference>
<dbReference type="InterPro" id="IPR042099">
    <property type="entry name" value="ANL_N_sf"/>
</dbReference>
<evidence type="ECO:0000313" key="6">
    <source>
        <dbReference type="EMBL" id="QYD72299.1"/>
    </source>
</evidence>
<dbReference type="PANTHER" id="PTHR43201:SF5">
    <property type="entry name" value="MEDIUM-CHAIN ACYL-COA LIGASE ACSF2, MITOCHONDRIAL"/>
    <property type="match status" value="1"/>
</dbReference>
<evidence type="ECO:0000259" key="5">
    <source>
        <dbReference type="Pfam" id="PF13193"/>
    </source>
</evidence>
<comment type="similarity">
    <text evidence="1">Belongs to the ATP-dependent AMP-binding enzyme family.</text>
</comment>
<dbReference type="PANTHER" id="PTHR43201">
    <property type="entry name" value="ACYL-COA SYNTHETASE"/>
    <property type="match status" value="1"/>
</dbReference>
<proteinExistence type="inferred from homology"/>
<evidence type="ECO:0000256" key="2">
    <source>
        <dbReference type="ARBA" id="ARBA00022598"/>
    </source>
</evidence>
<dbReference type="PROSITE" id="PS00455">
    <property type="entry name" value="AMP_BINDING"/>
    <property type="match status" value="1"/>
</dbReference>
<reference evidence="6 7" key="1">
    <citation type="submission" date="2021-07" db="EMBL/GenBank/DDBJ databases">
        <title>Paraburkholderia edwinii protects Aspergillus sp. from phenazines by acting as a toxin sponge.</title>
        <authorList>
            <person name="Dahlstrom K.M."/>
            <person name="Newman D.K."/>
        </authorList>
    </citation>
    <scope>NUCLEOTIDE SEQUENCE [LARGE SCALE GENOMIC DNA]</scope>
    <source>
        <strain evidence="6 7">Pe01</strain>
    </source>
</reference>
<dbReference type="Proteomes" id="UP000826462">
    <property type="component" value="Chromosome 2"/>
</dbReference>
<dbReference type="RefSeq" id="WP_219801727.1">
    <property type="nucleotide sequence ID" value="NZ_CP080096.1"/>
</dbReference>
<evidence type="ECO:0000256" key="3">
    <source>
        <dbReference type="SAM" id="MobiDB-lite"/>
    </source>
</evidence>
<gene>
    <name evidence="6" type="ORF">KZJ38_35820</name>
</gene>
<accession>A0ABX8UTF5</accession>
<feature type="domain" description="AMP-dependent synthetase/ligase" evidence="4">
    <location>
        <begin position="47"/>
        <end position="390"/>
    </location>
</feature>
<evidence type="ECO:0000259" key="4">
    <source>
        <dbReference type="Pfam" id="PF00501"/>
    </source>
</evidence>
<dbReference type="SUPFAM" id="SSF56801">
    <property type="entry name" value="Acetyl-CoA synthetase-like"/>
    <property type="match status" value="1"/>
</dbReference>
<keyword evidence="7" id="KW-1185">Reference proteome</keyword>
<dbReference type="EMBL" id="CP080096">
    <property type="protein sequence ID" value="QYD72299.1"/>
    <property type="molecule type" value="Genomic_DNA"/>
</dbReference>
<dbReference type="Gene3D" id="3.40.50.12780">
    <property type="entry name" value="N-terminal domain of ligase-like"/>
    <property type="match status" value="1"/>
</dbReference>
<dbReference type="Pfam" id="PF00501">
    <property type="entry name" value="AMP-binding"/>
    <property type="match status" value="1"/>
</dbReference>
<dbReference type="GO" id="GO:0016874">
    <property type="term" value="F:ligase activity"/>
    <property type="evidence" value="ECO:0007669"/>
    <property type="project" value="UniProtKB-KW"/>
</dbReference>
<evidence type="ECO:0000313" key="7">
    <source>
        <dbReference type="Proteomes" id="UP000826462"/>
    </source>
</evidence>
<dbReference type="InterPro" id="IPR020845">
    <property type="entry name" value="AMP-binding_CS"/>
</dbReference>
<dbReference type="Gene3D" id="3.30.300.30">
    <property type="match status" value="1"/>
</dbReference>
<feature type="compositionally biased region" description="Polar residues" evidence="3">
    <location>
        <begin position="1"/>
        <end position="10"/>
    </location>
</feature>
<evidence type="ECO:0000256" key="1">
    <source>
        <dbReference type="ARBA" id="ARBA00006432"/>
    </source>
</evidence>
<keyword evidence="2 6" id="KW-0436">Ligase</keyword>
<protein>
    <submittedName>
        <fullName evidence="6">Acyl--CoA ligase</fullName>
    </submittedName>
</protein>
<feature type="region of interest" description="Disordered" evidence="3">
    <location>
        <begin position="1"/>
        <end position="22"/>
    </location>
</feature>
<sequence length="534" mass="56806">MLKQSDSPRNTESGTESGTYGGADSTAQTLAQAFAAYWSKPQVAALTALDDGTRSLTYAELADATATTAANLFARGLARGDVVAIAMSRSLDAVIVLLAAIRCGLCPCVLEPKLPAEEIHERLTLVGAKGLVFDSANNELAQALKLNRGSAILAINFAELDTHAEAESKATDSTREPPIDAQTPALLLFTSGSTGRPKAVELTQRALLNNALGVIAHTGLSPQDRLLHVMPIYHTNGVNNQLFAPLLAGATIVFADRFRADDMPALMERHRPTIITGVPTMYSRMLSQTFTPAVLASLRIARCGSAPITEALHREVEAKLGCPLIVSYGLSEATCTSTMNPPHARRIGSVGTVLRGQSVQLRQADDTMTDAPGVEGEICIAGRSVMTGYLGAEDATARTVTDGWLRTGDLGRFDEDGYLYVTGRIKDVIIRGGENLSPLLIENVIVSETHVQACCVVGKPDRDLGEVPVAVIVAGSDSTLQAQDICDSVRRRLSRIYVPHEVYFVDALPETAVGKVDRKSLAGLVRDGLLHAVS</sequence>
<dbReference type="InterPro" id="IPR045851">
    <property type="entry name" value="AMP-bd_C_sf"/>
</dbReference>
<dbReference type="InterPro" id="IPR025110">
    <property type="entry name" value="AMP-bd_C"/>
</dbReference>
<organism evidence="6 7">
    <name type="scientific">Paraburkholderia edwinii</name>
    <dbReference type="NCBI Taxonomy" id="2861782"/>
    <lineage>
        <taxon>Bacteria</taxon>
        <taxon>Pseudomonadati</taxon>
        <taxon>Pseudomonadota</taxon>
        <taxon>Betaproteobacteria</taxon>
        <taxon>Burkholderiales</taxon>
        <taxon>Burkholderiaceae</taxon>
        <taxon>Paraburkholderia</taxon>
    </lineage>
</organism>
<feature type="domain" description="AMP-binding enzyme C-terminal" evidence="5">
    <location>
        <begin position="441"/>
        <end position="515"/>
    </location>
</feature>